<organism evidence="2 3">
    <name type="scientific">Streptomyces boetiae</name>
    <dbReference type="NCBI Taxonomy" id="3075541"/>
    <lineage>
        <taxon>Bacteria</taxon>
        <taxon>Bacillati</taxon>
        <taxon>Actinomycetota</taxon>
        <taxon>Actinomycetes</taxon>
        <taxon>Kitasatosporales</taxon>
        <taxon>Streptomycetaceae</taxon>
        <taxon>Streptomyces</taxon>
    </lineage>
</organism>
<reference evidence="3" key="1">
    <citation type="submission" date="2023-07" db="EMBL/GenBank/DDBJ databases">
        <title>30 novel species of actinomycetes from the DSMZ collection.</title>
        <authorList>
            <person name="Nouioui I."/>
        </authorList>
    </citation>
    <scope>NUCLEOTIDE SEQUENCE [LARGE SCALE GENOMIC DNA]</scope>
    <source>
        <strain evidence="3">DSM 44917</strain>
    </source>
</reference>
<dbReference type="EMBL" id="JAVREN010000001">
    <property type="protein sequence ID" value="MDT0305432.1"/>
    <property type="molecule type" value="Genomic_DNA"/>
</dbReference>
<accession>A0ABU2L1J1</accession>
<feature type="domain" description="DUF397" evidence="1">
    <location>
        <begin position="9"/>
        <end position="62"/>
    </location>
</feature>
<protein>
    <submittedName>
        <fullName evidence="2">DUF397 domain-containing protein</fullName>
    </submittedName>
</protein>
<evidence type="ECO:0000259" key="1">
    <source>
        <dbReference type="Pfam" id="PF04149"/>
    </source>
</evidence>
<dbReference type="InterPro" id="IPR007278">
    <property type="entry name" value="DUF397"/>
</dbReference>
<sequence>MRHGLPEDRWVKSSYSSSVGNDCVEFQPREPGRIAVRDSKRPELGAYVFPGTSWAAFVEGVRAGRL</sequence>
<comment type="caution">
    <text evidence="2">The sequence shown here is derived from an EMBL/GenBank/DDBJ whole genome shotgun (WGS) entry which is preliminary data.</text>
</comment>
<gene>
    <name evidence="2" type="ORF">RM780_00430</name>
</gene>
<name>A0ABU2L1J1_9ACTN</name>
<keyword evidence="3" id="KW-1185">Reference proteome</keyword>
<evidence type="ECO:0000313" key="2">
    <source>
        <dbReference type="EMBL" id="MDT0305432.1"/>
    </source>
</evidence>
<dbReference type="Proteomes" id="UP001183388">
    <property type="component" value="Unassembled WGS sequence"/>
</dbReference>
<evidence type="ECO:0000313" key="3">
    <source>
        <dbReference type="Proteomes" id="UP001183388"/>
    </source>
</evidence>
<dbReference type="Pfam" id="PF04149">
    <property type="entry name" value="DUF397"/>
    <property type="match status" value="1"/>
</dbReference>
<dbReference type="RefSeq" id="WP_311628343.1">
    <property type="nucleotide sequence ID" value="NZ_JAVREN010000001.1"/>
</dbReference>
<proteinExistence type="predicted"/>